<name>A0A8I0MHK1_CITAM</name>
<comment type="caution">
    <text evidence="2">The sequence shown here is derived from an EMBL/GenBank/DDBJ whole genome shotgun (WGS) entry which is preliminary data.</text>
</comment>
<sequence>MGKFDNLNEYVAVRQKDFESCINVVEHELHIDCVSTNLRFHHIKFNGNGIPMVKALACKLYEYIIDYCLSARERSDTLTPQQSMILSKQARDLFRHPKITDNSPDKTGEAGETLLFFLMEAVLGAPQLVAKMELKTNSNDEVKGSDGIHVRWNEQDKLVDLYFGEAKLYKKVSSALDEALKSISSFHESEMYKHEFNIVTKFFKYANDEIKNAISELIVSGEPGPNIRLNHACLIGYNWHKFNKLKATNEQSLEQHFLKEFKNDLPRLKKLLEDKFISFPQKHLKFDVFFIPFPSVTDFRNEFNAALD</sequence>
<evidence type="ECO:0000313" key="2">
    <source>
        <dbReference type="EMBL" id="MBE0127055.1"/>
    </source>
</evidence>
<protein>
    <submittedName>
        <fullName evidence="2">DUF1837 domain-containing protein</fullName>
    </submittedName>
</protein>
<feature type="domain" description="Anti-bacteriophage protein A/HamA C-terminal" evidence="1">
    <location>
        <begin position="23"/>
        <end position="306"/>
    </location>
</feature>
<reference evidence="2" key="1">
    <citation type="submission" date="2019-07" db="EMBL/GenBank/DDBJ databases">
        <title>KPC-2 carbapenem resistent Enterobacterales isolates from Germany.</title>
        <authorList>
            <person name="Yao Y."/>
            <person name="Falgenhauer L."/>
            <person name="Imirzalioglu C."/>
            <person name="Chakraborty T."/>
        </authorList>
    </citation>
    <scope>NUCLEOTIDE SEQUENCE</scope>
    <source>
        <strain evidence="2">CA13304</strain>
    </source>
</reference>
<dbReference type="RefSeq" id="WP_105759184.1">
    <property type="nucleotide sequence ID" value="NZ_VKME01000007.1"/>
</dbReference>
<dbReference type="InterPro" id="IPR014976">
    <property type="entry name" value="AbpA_HamA_C"/>
</dbReference>
<dbReference type="GeneID" id="72513462"/>
<organism evidence="2 3">
    <name type="scientific">Citrobacter amalonaticus</name>
    <dbReference type="NCBI Taxonomy" id="35703"/>
    <lineage>
        <taxon>Bacteria</taxon>
        <taxon>Pseudomonadati</taxon>
        <taxon>Pseudomonadota</taxon>
        <taxon>Gammaproteobacteria</taxon>
        <taxon>Enterobacterales</taxon>
        <taxon>Enterobacteriaceae</taxon>
        <taxon>Citrobacter</taxon>
    </lineage>
</organism>
<accession>A0A8I0MHK1</accession>
<proteinExistence type="predicted"/>
<dbReference type="Proteomes" id="UP000656723">
    <property type="component" value="Unassembled WGS sequence"/>
</dbReference>
<evidence type="ECO:0000313" key="3">
    <source>
        <dbReference type="Proteomes" id="UP000656723"/>
    </source>
</evidence>
<gene>
    <name evidence="2" type="ORF">FOT72_03215</name>
</gene>
<dbReference type="AlphaFoldDB" id="A0A8I0MHK1"/>
<dbReference type="Pfam" id="PF08878">
    <property type="entry name" value="HamA"/>
    <property type="match status" value="1"/>
</dbReference>
<dbReference type="EMBL" id="VKME01000007">
    <property type="protein sequence ID" value="MBE0127055.1"/>
    <property type="molecule type" value="Genomic_DNA"/>
</dbReference>
<evidence type="ECO:0000259" key="1">
    <source>
        <dbReference type="Pfam" id="PF08878"/>
    </source>
</evidence>